<dbReference type="InterPro" id="IPR003593">
    <property type="entry name" value="AAA+_ATPase"/>
</dbReference>
<dbReference type="SUPFAM" id="SSF52540">
    <property type="entry name" value="P-loop containing nucleoside triphosphate hydrolases"/>
    <property type="match status" value="1"/>
</dbReference>
<dbReference type="RefSeq" id="WP_422864157.1">
    <property type="nucleotide sequence ID" value="NZ_JAMSKV010000007.1"/>
</dbReference>
<evidence type="ECO:0000313" key="3">
    <source>
        <dbReference type="Proteomes" id="UP001524587"/>
    </source>
</evidence>
<dbReference type="Pfam" id="PF13177">
    <property type="entry name" value="DNA_pol3_delta2"/>
    <property type="match status" value="1"/>
</dbReference>
<dbReference type="GO" id="GO:0003887">
    <property type="term" value="F:DNA-directed DNA polymerase activity"/>
    <property type="evidence" value="ECO:0007669"/>
    <property type="project" value="UniProtKB-EC"/>
</dbReference>
<dbReference type="EMBL" id="JAMSKV010000007">
    <property type="protein sequence ID" value="MCQ8278676.1"/>
    <property type="molecule type" value="Genomic_DNA"/>
</dbReference>
<dbReference type="InterPro" id="IPR050238">
    <property type="entry name" value="DNA_Rep/Repair_Clamp_Loader"/>
</dbReference>
<keyword evidence="2" id="KW-0548">Nucleotidyltransferase</keyword>
<dbReference type="EC" id="2.7.7.7" evidence="2"/>
<dbReference type="Proteomes" id="UP001524587">
    <property type="component" value="Unassembled WGS sequence"/>
</dbReference>
<proteinExistence type="predicted"/>
<dbReference type="PANTHER" id="PTHR11669:SF8">
    <property type="entry name" value="DNA POLYMERASE III SUBUNIT DELTA"/>
    <property type="match status" value="1"/>
</dbReference>
<keyword evidence="2" id="KW-0808">Transferase</keyword>
<name>A0ABT1W725_9PROT</name>
<dbReference type="PANTHER" id="PTHR11669">
    <property type="entry name" value="REPLICATION FACTOR C / DNA POLYMERASE III GAMMA-TAU SUBUNIT"/>
    <property type="match status" value="1"/>
</dbReference>
<keyword evidence="3" id="KW-1185">Reference proteome</keyword>
<dbReference type="InterPro" id="IPR027417">
    <property type="entry name" value="P-loop_NTPase"/>
</dbReference>
<reference evidence="2 3" key="1">
    <citation type="submission" date="2022-06" db="EMBL/GenBank/DDBJ databases">
        <title>Endosaccharibacter gen. nov., sp. nov., endophytic bacteria isolated from sugarcane.</title>
        <authorList>
            <person name="Pitiwittayakul N."/>
            <person name="Yukphan P."/>
            <person name="Charoenyingcharoen P."/>
            <person name="Tanasupawat S."/>
        </authorList>
    </citation>
    <scope>NUCLEOTIDE SEQUENCE [LARGE SCALE GENOMIC DNA]</scope>
    <source>
        <strain evidence="2 3">KSS8</strain>
    </source>
</reference>
<evidence type="ECO:0000313" key="2">
    <source>
        <dbReference type="EMBL" id="MCQ8278676.1"/>
    </source>
</evidence>
<dbReference type="CDD" id="cd00009">
    <property type="entry name" value="AAA"/>
    <property type="match status" value="1"/>
</dbReference>
<evidence type="ECO:0000259" key="1">
    <source>
        <dbReference type="SMART" id="SM00382"/>
    </source>
</evidence>
<protein>
    <submittedName>
        <fullName evidence="2">DNA polymerase III subunit delta</fullName>
        <ecNumber evidence="2">2.7.7.7</ecNumber>
    </submittedName>
</protein>
<dbReference type="NCBIfam" id="NF005677">
    <property type="entry name" value="PRK07471.1"/>
    <property type="match status" value="1"/>
</dbReference>
<comment type="caution">
    <text evidence="2">The sequence shown here is derived from an EMBL/GenBank/DDBJ whole genome shotgun (WGS) entry which is preliminary data.</text>
</comment>
<feature type="domain" description="AAA+ ATPase" evidence="1">
    <location>
        <begin position="27"/>
        <end position="179"/>
    </location>
</feature>
<dbReference type="SMART" id="SM00382">
    <property type="entry name" value="AAA"/>
    <property type="match status" value="1"/>
</dbReference>
<dbReference type="Gene3D" id="3.40.50.300">
    <property type="entry name" value="P-loop containing nucleotide triphosphate hydrolases"/>
    <property type="match status" value="1"/>
</dbReference>
<sequence length="325" mass="35329">MNAGPERLIGHDAAERALIDGARSGRLHHAWLLTGPAGIGKATLARRFATWLLAGQPGKDGLAVPSDHPVRRRVEANTHADLLLVGRAFDEKKNRQRAEIVVEDTRRIAEFLRLTPAEGGWRIVVLDEAEHMNRAAANALLKVLEEPPPRTVMLLASSVPGRLLPTVRSRCRLLRLDALGPVEMERALEAALPELPLEERAVLAGLADGSPGRAVSLAGAQVGALGAFVSELMARDAPDPLRDEAMVDAVLRNENGFEAFLELLCGAISGRVRERARSGMRDGGDPTATWSAIRRLRTETDRFNLEKRQALLSGLALLNDFHPAR</sequence>
<accession>A0ABT1W725</accession>
<organism evidence="2 3">
    <name type="scientific">Endosaccharibacter trunci</name>
    <dbReference type="NCBI Taxonomy" id="2812733"/>
    <lineage>
        <taxon>Bacteria</taxon>
        <taxon>Pseudomonadati</taxon>
        <taxon>Pseudomonadota</taxon>
        <taxon>Alphaproteobacteria</taxon>
        <taxon>Acetobacterales</taxon>
        <taxon>Acetobacteraceae</taxon>
        <taxon>Endosaccharibacter</taxon>
    </lineage>
</organism>
<gene>
    <name evidence="2" type="ORF">NFI95_09450</name>
</gene>